<reference evidence="1 2" key="1">
    <citation type="submission" date="2019-02" db="EMBL/GenBank/DDBJ databases">
        <title>Genomic Encyclopedia of Type Strains, Phase IV (KMG-IV): sequencing the most valuable type-strain genomes for metagenomic binning, comparative biology and taxonomic classification.</title>
        <authorList>
            <person name="Goeker M."/>
        </authorList>
    </citation>
    <scope>NUCLEOTIDE SEQUENCE [LARGE SCALE GENOMIC DNA]</scope>
    <source>
        <strain evidence="1 2">DSM 17196</strain>
    </source>
</reference>
<name>A0A4Q7P1Y3_9FLAO</name>
<sequence length="143" mass="16831">MVYLKETPYYQDAIHEISFPSGTFYLFDTFVVAEVNEGILFTWEEHAKPVVEELTHLYDHNGSDIVYISNRVHSYATRPADWLKFYKSDFKLRAYGIVSYSRKSMLNALMEKLFMRDRFQNFATLDEAIHWAKSLSEKVSADH</sequence>
<evidence type="ECO:0000313" key="2">
    <source>
        <dbReference type="Proteomes" id="UP000292262"/>
    </source>
</evidence>
<protein>
    <recommendedName>
        <fullName evidence="3">SpoIIAA-like protein</fullName>
    </recommendedName>
</protein>
<organism evidence="1 2">
    <name type="scientific">Aquimarina brevivitae</name>
    <dbReference type="NCBI Taxonomy" id="323412"/>
    <lineage>
        <taxon>Bacteria</taxon>
        <taxon>Pseudomonadati</taxon>
        <taxon>Bacteroidota</taxon>
        <taxon>Flavobacteriia</taxon>
        <taxon>Flavobacteriales</taxon>
        <taxon>Flavobacteriaceae</taxon>
        <taxon>Aquimarina</taxon>
    </lineage>
</organism>
<dbReference type="EMBL" id="SGXE01000002">
    <property type="protein sequence ID" value="RZS93883.1"/>
    <property type="molecule type" value="Genomic_DNA"/>
</dbReference>
<comment type="caution">
    <text evidence="1">The sequence shown here is derived from an EMBL/GenBank/DDBJ whole genome shotgun (WGS) entry which is preliminary data.</text>
</comment>
<dbReference type="AlphaFoldDB" id="A0A4Q7P1Y3"/>
<dbReference type="RefSeq" id="WP_130286988.1">
    <property type="nucleotide sequence ID" value="NZ_SGXE01000002.1"/>
</dbReference>
<proteinExistence type="predicted"/>
<evidence type="ECO:0008006" key="3">
    <source>
        <dbReference type="Google" id="ProtNLM"/>
    </source>
</evidence>
<gene>
    <name evidence="1" type="ORF">EV197_2464</name>
</gene>
<dbReference type="OrthoDB" id="1144611at2"/>
<accession>A0A4Q7P1Y3</accession>
<evidence type="ECO:0000313" key="1">
    <source>
        <dbReference type="EMBL" id="RZS93883.1"/>
    </source>
</evidence>
<dbReference type="Proteomes" id="UP000292262">
    <property type="component" value="Unassembled WGS sequence"/>
</dbReference>
<keyword evidence="2" id="KW-1185">Reference proteome</keyword>